<evidence type="ECO:0000313" key="1">
    <source>
        <dbReference type="EMBL" id="OXA49475.1"/>
    </source>
</evidence>
<comment type="caution">
    <text evidence="1">The sequence shown here is derived from an EMBL/GenBank/DDBJ whole genome shotgun (WGS) entry which is preliminary data.</text>
</comment>
<proteinExistence type="predicted"/>
<organism evidence="1 2">
    <name type="scientific">Folsomia candida</name>
    <name type="common">Springtail</name>
    <dbReference type="NCBI Taxonomy" id="158441"/>
    <lineage>
        <taxon>Eukaryota</taxon>
        <taxon>Metazoa</taxon>
        <taxon>Ecdysozoa</taxon>
        <taxon>Arthropoda</taxon>
        <taxon>Hexapoda</taxon>
        <taxon>Collembola</taxon>
        <taxon>Entomobryomorpha</taxon>
        <taxon>Isotomoidea</taxon>
        <taxon>Isotomidae</taxon>
        <taxon>Proisotominae</taxon>
        <taxon>Folsomia</taxon>
    </lineage>
</organism>
<accession>A0A226DVG3</accession>
<name>A0A226DVG3_FOLCA</name>
<keyword evidence="2" id="KW-1185">Reference proteome</keyword>
<protein>
    <recommendedName>
        <fullName evidence="3">F-box domain-containing protein</fullName>
    </recommendedName>
</protein>
<reference evidence="1 2" key="1">
    <citation type="submission" date="2015-12" db="EMBL/GenBank/DDBJ databases">
        <title>The genome of Folsomia candida.</title>
        <authorList>
            <person name="Faddeeva A."/>
            <person name="Derks M.F."/>
            <person name="Anvar Y."/>
            <person name="Smit S."/>
            <person name="Van Straalen N."/>
            <person name="Roelofs D."/>
        </authorList>
    </citation>
    <scope>NUCLEOTIDE SEQUENCE [LARGE SCALE GENOMIC DNA]</scope>
    <source>
        <strain evidence="1 2">VU population</strain>
        <tissue evidence="1">Whole body</tissue>
    </source>
</reference>
<evidence type="ECO:0008006" key="3">
    <source>
        <dbReference type="Google" id="ProtNLM"/>
    </source>
</evidence>
<dbReference type="Proteomes" id="UP000198287">
    <property type="component" value="Unassembled WGS sequence"/>
</dbReference>
<dbReference type="EMBL" id="LNIX01000010">
    <property type="protein sequence ID" value="OXA49475.1"/>
    <property type="molecule type" value="Genomic_DNA"/>
</dbReference>
<sequence length="234" mass="26628">MENSTRTSHLISSFPEVIFKIMEFLPISDLESAALVYSTWEKEALRHLLARNPVDVHLHNVNDSMDLLPLRKLSPKRINLIVCVPEENAEILLSKIELFTAMNFNTVTRLGIEIPIARHVASRLVKIYESFKNLKSLEFHPILSDCKALFSSALNWADLLPANLEVPQKLTTLTINMSKLYPDEQAGRWANVVSLNTRFLTVFSHVKKLKLVDKQIYAHSSDLEPTSEEHVPTT</sequence>
<dbReference type="AlphaFoldDB" id="A0A226DVG3"/>
<evidence type="ECO:0000313" key="2">
    <source>
        <dbReference type="Proteomes" id="UP000198287"/>
    </source>
</evidence>
<gene>
    <name evidence="1" type="ORF">Fcan01_15487</name>
</gene>